<evidence type="ECO:0000313" key="1">
    <source>
        <dbReference type="Proteomes" id="UP000000437"/>
    </source>
</evidence>
<keyword evidence="1" id="KW-1185">Reference proteome</keyword>
<gene>
    <name evidence="2" type="primary">znhit2</name>
    <name evidence="2" type="synonym">zgc:152924</name>
</gene>
<accession>A0AC58GKL1</accession>
<organism evidence="1 2">
    <name type="scientific">Danio rerio</name>
    <name type="common">Zebrafish</name>
    <name type="synonym">Brachydanio rerio</name>
    <dbReference type="NCBI Taxonomy" id="7955"/>
    <lineage>
        <taxon>Eukaryota</taxon>
        <taxon>Metazoa</taxon>
        <taxon>Chordata</taxon>
        <taxon>Craniata</taxon>
        <taxon>Vertebrata</taxon>
        <taxon>Euteleostomi</taxon>
        <taxon>Actinopterygii</taxon>
        <taxon>Neopterygii</taxon>
        <taxon>Teleostei</taxon>
        <taxon>Ostariophysi</taxon>
        <taxon>Cypriniformes</taxon>
        <taxon>Danionidae</taxon>
        <taxon>Danioninae</taxon>
        <taxon>Danio</taxon>
    </lineage>
</organism>
<dbReference type="Proteomes" id="UP000000437">
    <property type="component" value="Chromosome 10"/>
</dbReference>
<proteinExistence type="predicted"/>
<sequence>MDPVVRRKIPACVRSLLTDITPKQEENLSDWPETHSESITSKDGIALPKRGTSETLLTPADSTEGATTDGNPSSIKPCGLCLLKPSSYTCPRCNIPYCGLACYKSQSHSKCSEEFYKESVLQELKSRGATDEEGKSKMQEILLRLRQSADTEGGMQNFLRHLDGTNVTEGDAQALDLLCKLAELQSGGDENSHEAQEILAKLEEADDDDDDDDEDLAEKLAGLDVDSLSEEQLWSLLSTQEKEKFENLLKVGGIAGMVVLWRPWWEQHEKETKTLIEELRFENQEEVRTAKKGKPQKVASDAKQSAVPPISAKIPPLHRLTSNPSPLVQFNLINALYGYTFSLCLFNGDISDTLLEFSQALVSISEFLGAGRVFNSVPEALDAGIRSVSAGGYFDREDSSAPIRAVEAVAHVLTGRSREDAEGYTLSALSQVRSALSKAKMAAAKDDDERMRQGFFQAGKKCEFFQSWVKENPEVLRRLAGSVWTDFERREVERETLEEDRKLLDEARGKSRGKGALIEEVE</sequence>
<name>A0AC58GKL1_DANRE</name>
<dbReference type="RefSeq" id="XP_073770272.1">
    <property type="nucleotide sequence ID" value="XM_073914171.1"/>
</dbReference>
<reference evidence="2" key="1">
    <citation type="submission" date="2025-08" db="UniProtKB">
        <authorList>
            <consortium name="RefSeq"/>
        </authorList>
    </citation>
    <scope>IDENTIFICATION</scope>
    <source>
        <strain evidence="2">Tuebingen</strain>
        <tissue evidence="2">Fibroblasts and whole tissue</tissue>
    </source>
</reference>
<evidence type="ECO:0000313" key="2">
    <source>
        <dbReference type="RefSeq" id="XP_073770272.1"/>
    </source>
</evidence>
<protein>
    <submittedName>
        <fullName evidence="2">Zinc finger HIT domain-containing protein 2 isoform X1</fullName>
    </submittedName>
</protein>